<dbReference type="EMBL" id="JANRMI010000001">
    <property type="protein sequence ID" value="MDG0815687.1"/>
    <property type="molecule type" value="Genomic_DNA"/>
</dbReference>
<accession>A0ABT6DGU1</accession>
<evidence type="ECO:0000313" key="3">
    <source>
        <dbReference type="Proteomes" id="UP001152321"/>
    </source>
</evidence>
<keyword evidence="3" id="KW-1185">Reference proteome</keyword>
<evidence type="ECO:0000313" key="2">
    <source>
        <dbReference type="EMBL" id="MDG0815687.1"/>
    </source>
</evidence>
<evidence type="ECO:0008006" key="4">
    <source>
        <dbReference type="Google" id="ProtNLM"/>
    </source>
</evidence>
<feature type="chain" id="PRO_5045526134" description="Outer membrane protein beta-barrel domain-containing protein" evidence="1">
    <location>
        <begin position="21"/>
        <end position="167"/>
    </location>
</feature>
<name>A0ABT6DGU1_9BACT</name>
<sequence length="167" mass="18326">MKKLIVVLFCLLAFSTKSFAQSRSAFTYDLSGGVGTYNGNSYTEIDFGLNWWMKEWLNWRNSIFTQFGSTIKSVYGLDTSLIFQGSLFTEGRGFGIDLFAGPGLRFASEDSNGAFGKAGLVFNFGGLSIGGGAQVTHYYNTRTDKDDVKLPDDEVQYFIILSGGGSF</sequence>
<dbReference type="Proteomes" id="UP001152321">
    <property type="component" value="Unassembled WGS sequence"/>
</dbReference>
<evidence type="ECO:0000256" key="1">
    <source>
        <dbReference type="SAM" id="SignalP"/>
    </source>
</evidence>
<keyword evidence="1" id="KW-0732">Signal</keyword>
<dbReference type="RefSeq" id="WP_277577160.1">
    <property type="nucleotide sequence ID" value="NZ_JANRMI010000001.1"/>
</dbReference>
<feature type="signal peptide" evidence="1">
    <location>
        <begin position="1"/>
        <end position="20"/>
    </location>
</feature>
<reference evidence="2" key="1">
    <citation type="submission" date="2022-08" db="EMBL/GenBank/DDBJ databases">
        <title>Novel Bdellovibrio Species Isolated from Svalbard: Designation Bdellovibrio svalbardensis.</title>
        <authorList>
            <person name="Mitchell R.J."/>
            <person name="Choi S.Y."/>
        </authorList>
    </citation>
    <scope>NUCLEOTIDE SEQUENCE</scope>
    <source>
        <strain evidence="2">PAP01</strain>
    </source>
</reference>
<organism evidence="2 3">
    <name type="scientific">Bdellovibrio svalbardensis</name>
    <dbReference type="NCBI Taxonomy" id="2972972"/>
    <lineage>
        <taxon>Bacteria</taxon>
        <taxon>Pseudomonadati</taxon>
        <taxon>Bdellovibrionota</taxon>
        <taxon>Bdellovibrionia</taxon>
        <taxon>Bdellovibrionales</taxon>
        <taxon>Pseudobdellovibrionaceae</taxon>
        <taxon>Bdellovibrio</taxon>
    </lineage>
</organism>
<gene>
    <name evidence="2" type="ORF">NWE73_04875</name>
</gene>
<protein>
    <recommendedName>
        <fullName evidence="4">Outer membrane protein beta-barrel domain-containing protein</fullName>
    </recommendedName>
</protein>
<comment type="caution">
    <text evidence="2">The sequence shown here is derived from an EMBL/GenBank/DDBJ whole genome shotgun (WGS) entry which is preliminary data.</text>
</comment>
<proteinExistence type="predicted"/>